<evidence type="ECO:0000313" key="1">
    <source>
        <dbReference type="EMBL" id="RAL54054.1"/>
    </source>
</evidence>
<proteinExistence type="predicted"/>
<keyword evidence="2" id="KW-1185">Reference proteome</keyword>
<organism evidence="1 2">
    <name type="scientific">Cuscuta australis</name>
    <dbReference type="NCBI Taxonomy" id="267555"/>
    <lineage>
        <taxon>Eukaryota</taxon>
        <taxon>Viridiplantae</taxon>
        <taxon>Streptophyta</taxon>
        <taxon>Embryophyta</taxon>
        <taxon>Tracheophyta</taxon>
        <taxon>Spermatophyta</taxon>
        <taxon>Magnoliopsida</taxon>
        <taxon>eudicotyledons</taxon>
        <taxon>Gunneridae</taxon>
        <taxon>Pentapetalae</taxon>
        <taxon>asterids</taxon>
        <taxon>lamiids</taxon>
        <taxon>Solanales</taxon>
        <taxon>Convolvulaceae</taxon>
        <taxon>Cuscuteae</taxon>
        <taxon>Cuscuta</taxon>
        <taxon>Cuscuta subgen. Grammica</taxon>
        <taxon>Cuscuta sect. Cleistogrammica</taxon>
    </lineage>
</organism>
<gene>
    <name evidence="1" type="ORF">DM860_004525</name>
</gene>
<evidence type="ECO:0000313" key="2">
    <source>
        <dbReference type="Proteomes" id="UP000249390"/>
    </source>
</evidence>
<comment type="caution">
    <text evidence="1">The sequence shown here is derived from an EMBL/GenBank/DDBJ whole genome shotgun (WGS) entry which is preliminary data.</text>
</comment>
<dbReference type="Proteomes" id="UP000249390">
    <property type="component" value="Unassembled WGS sequence"/>
</dbReference>
<dbReference type="AlphaFoldDB" id="A0A328E7S9"/>
<dbReference type="EMBL" id="NQVE01000015">
    <property type="protein sequence ID" value="RAL54054.1"/>
    <property type="molecule type" value="Genomic_DNA"/>
</dbReference>
<name>A0A328E7S9_9ASTE</name>
<accession>A0A328E7S9</accession>
<sequence>MVNGKIPENGRTSLYLHHRESIWRRSGAGMNWTSEKNACPRSCVASPASAMSRRRVSPSSCRKFCADKWRSRI</sequence>
<protein>
    <submittedName>
        <fullName evidence="1">Uncharacterized protein</fullName>
    </submittedName>
</protein>
<reference evidence="1 2" key="1">
    <citation type="submission" date="2018-06" db="EMBL/GenBank/DDBJ databases">
        <title>The Genome of Cuscuta australis (Dodder) Provides Insight into the Evolution of Plant Parasitism.</title>
        <authorList>
            <person name="Liu H."/>
        </authorList>
    </citation>
    <scope>NUCLEOTIDE SEQUENCE [LARGE SCALE GENOMIC DNA]</scope>
    <source>
        <strain evidence="2">cv. Yunnan</strain>
        <tissue evidence="1">Vines</tissue>
    </source>
</reference>